<dbReference type="EMBL" id="FN655771">
    <property type="protein sequence ID" value="CBY40091.1"/>
    <property type="molecule type" value="Genomic_DNA"/>
</dbReference>
<sequence>MIIEASCANCKCTGNLVKRNESCDVILVPSYNLGQQEENEELKRYRKDFFNPHGFETKLQKANYMTLGTLFWVTVMLIANFNSLEENKFKPGIGSYCVREYKKCASEFDWNLCASSMYDCGDIENENYGSFIFTAPEKIQVSSDVEQSLTVFSYAQNEANENLCLFTAHVSNNICENLCFSSDFSYHPDKDYKFVAADEYSGWIDFHYNQQKNAECKNICMLASDLEVEEDCPFHKRCPNGCPCPGYKCNEDVMDFNVVGVFFDSHDRMDSQTGLYKISLLLESNTIKFEELSWTSYLGNFCIVQFYGDYYVIQQENVTQDKFKLTLHKIDKYGNIELLSVDFVTVQITFGDKTNNKICARGYYTNEEDQIIFCSKYDSRGICHSYAIKDKSVFVREIYNRPQSTVTTYDTLNNGVFGFTFDNQLVCPR</sequence>
<gene>
    <name evidence="1" type="ORF">GSOID_T00020700001</name>
    <name evidence="2" type="ORF">GSOID_T00022431001</name>
</gene>
<dbReference type="Proteomes" id="UP000011014">
    <property type="component" value="Unassembled WGS sequence"/>
</dbReference>
<dbReference type="AlphaFoldDB" id="E4YXA8"/>
<dbReference type="EMBL" id="FN655921">
    <property type="protein sequence ID" value="CBY40422.1"/>
    <property type="molecule type" value="Genomic_DNA"/>
</dbReference>
<reference evidence="1" key="1">
    <citation type="journal article" date="2010" name="Science">
        <title>Plasticity of animal genome architecture unmasked by rapid evolution of a pelagic tunicate.</title>
        <authorList>
            <person name="Denoeud F."/>
            <person name="Henriet S."/>
            <person name="Mungpakdee S."/>
            <person name="Aury J.M."/>
            <person name="Da Silva C."/>
            <person name="Brinkmann H."/>
            <person name="Mikhaleva J."/>
            <person name="Olsen L.C."/>
            <person name="Jubin C."/>
            <person name="Canestro C."/>
            <person name="Bouquet J.M."/>
            <person name="Danks G."/>
            <person name="Poulain J."/>
            <person name="Campsteijn C."/>
            <person name="Adamski M."/>
            <person name="Cross I."/>
            <person name="Yadetie F."/>
            <person name="Muffato M."/>
            <person name="Louis A."/>
            <person name="Butcher S."/>
            <person name="Tsagkogeorga G."/>
            <person name="Konrad A."/>
            <person name="Singh S."/>
            <person name="Jensen M.F."/>
            <person name="Cong E.H."/>
            <person name="Eikeseth-Otteraa H."/>
            <person name="Noel B."/>
            <person name="Anthouard V."/>
            <person name="Porcel B.M."/>
            <person name="Kachouri-Lafond R."/>
            <person name="Nishino A."/>
            <person name="Ugolini M."/>
            <person name="Chourrout P."/>
            <person name="Nishida H."/>
            <person name="Aasland R."/>
            <person name="Huzurbazar S."/>
            <person name="Westhof E."/>
            <person name="Delsuc F."/>
            <person name="Lehrach H."/>
            <person name="Reinhardt R."/>
            <person name="Weissenbach J."/>
            <person name="Roy S.W."/>
            <person name="Artiguenave F."/>
            <person name="Postlethwait J.H."/>
            <person name="Manak J.R."/>
            <person name="Thompson E.M."/>
            <person name="Jaillon O."/>
            <person name="Du Pasquier L."/>
            <person name="Boudinot P."/>
            <person name="Liberles D.A."/>
            <person name="Volff J.N."/>
            <person name="Philippe H."/>
            <person name="Lenhard B."/>
            <person name="Roest Crollius H."/>
            <person name="Wincker P."/>
            <person name="Chourrout D."/>
        </authorList>
    </citation>
    <scope>NUCLEOTIDE SEQUENCE [LARGE SCALE GENOMIC DNA]</scope>
</reference>
<organism evidence="1">
    <name type="scientific">Oikopleura dioica</name>
    <name type="common">Tunicate</name>
    <dbReference type="NCBI Taxonomy" id="34765"/>
    <lineage>
        <taxon>Eukaryota</taxon>
        <taxon>Metazoa</taxon>
        <taxon>Chordata</taxon>
        <taxon>Tunicata</taxon>
        <taxon>Appendicularia</taxon>
        <taxon>Copelata</taxon>
        <taxon>Oikopleuridae</taxon>
        <taxon>Oikopleura</taxon>
    </lineage>
</organism>
<evidence type="ECO:0000313" key="2">
    <source>
        <dbReference type="EMBL" id="CBY40422.1"/>
    </source>
</evidence>
<accession>E4YXA8</accession>
<name>E4YXA8_OIKDI</name>
<proteinExistence type="predicted"/>
<evidence type="ECO:0000313" key="1">
    <source>
        <dbReference type="EMBL" id="CBY40091.1"/>
    </source>
</evidence>
<protein>
    <submittedName>
        <fullName evidence="1">Uncharacterized protein</fullName>
    </submittedName>
</protein>